<sequence>MGWARGNRQLEAFAGKGDVVFALSTSGNSENVIRGIEVAMQRGCYVIGITGRRGGRMADLVPEGSLFRVDSYETSIVQEVTITVGHLVAKLAEEELFGVEGARRPKRG</sequence>
<dbReference type="SUPFAM" id="SSF53697">
    <property type="entry name" value="SIS domain"/>
    <property type="match status" value="1"/>
</dbReference>
<dbReference type="AlphaFoldDB" id="A0A2R6BGG5"/>
<dbReference type="PANTHER" id="PTHR30390">
    <property type="entry name" value="SEDOHEPTULOSE 7-PHOSPHATE ISOMERASE / DNAA INITIATOR-ASSOCIATING FACTOR FOR REPLICATION INITIATION"/>
    <property type="match status" value="1"/>
</dbReference>
<evidence type="ECO:0000259" key="1">
    <source>
        <dbReference type="PROSITE" id="PS51464"/>
    </source>
</evidence>
<proteinExistence type="predicted"/>
<protein>
    <recommendedName>
        <fullName evidence="1">SIS domain-containing protein</fullName>
    </recommendedName>
</protein>
<organism evidence="2 3">
    <name type="scientific">Candidatus Marsarchaeota G2 archaeon ECH_B_SAG-C16</name>
    <dbReference type="NCBI Taxonomy" id="1978163"/>
    <lineage>
        <taxon>Archaea</taxon>
        <taxon>Candidatus Marsarchaeota</taxon>
        <taxon>Candidatus Marsarchaeota group 2</taxon>
    </lineage>
</organism>
<dbReference type="Proteomes" id="UP000240681">
    <property type="component" value="Unassembled WGS sequence"/>
</dbReference>
<feature type="domain" description="SIS" evidence="1">
    <location>
        <begin position="1"/>
        <end position="102"/>
    </location>
</feature>
<accession>A0A2R6BGG5</accession>
<dbReference type="InterPro" id="IPR001347">
    <property type="entry name" value="SIS_dom"/>
</dbReference>
<dbReference type="InterPro" id="IPR046348">
    <property type="entry name" value="SIS_dom_sf"/>
</dbReference>
<dbReference type="EMBL" id="NEXK01000008">
    <property type="protein sequence ID" value="PSN97706.1"/>
    <property type="molecule type" value="Genomic_DNA"/>
</dbReference>
<gene>
    <name evidence="2" type="ORF">B9Q09_00420</name>
</gene>
<dbReference type="GO" id="GO:1901135">
    <property type="term" value="P:carbohydrate derivative metabolic process"/>
    <property type="evidence" value="ECO:0007669"/>
    <property type="project" value="InterPro"/>
</dbReference>
<dbReference type="Gene3D" id="3.40.50.10490">
    <property type="entry name" value="Glucose-6-phosphate isomerase like protein, domain 1"/>
    <property type="match status" value="1"/>
</dbReference>
<dbReference type="Pfam" id="PF13580">
    <property type="entry name" value="SIS_2"/>
    <property type="match status" value="1"/>
</dbReference>
<evidence type="ECO:0000313" key="3">
    <source>
        <dbReference type="Proteomes" id="UP000240681"/>
    </source>
</evidence>
<dbReference type="GO" id="GO:0097367">
    <property type="term" value="F:carbohydrate derivative binding"/>
    <property type="evidence" value="ECO:0007669"/>
    <property type="project" value="InterPro"/>
</dbReference>
<dbReference type="InterPro" id="IPR050099">
    <property type="entry name" value="SIS_GmhA/DiaA_subfam"/>
</dbReference>
<dbReference type="PROSITE" id="PS51464">
    <property type="entry name" value="SIS"/>
    <property type="match status" value="1"/>
</dbReference>
<name>A0A2R6BGG5_9ARCH</name>
<comment type="caution">
    <text evidence="2">The sequence shown here is derived from an EMBL/GenBank/DDBJ whole genome shotgun (WGS) entry which is preliminary data.</text>
</comment>
<evidence type="ECO:0000313" key="2">
    <source>
        <dbReference type="EMBL" id="PSN97706.1"/>
    </source>
</evidence>
<reference evidence="2 3" key="1">
    <citation type="submission" date="2017-04" db="EMBL/GenBank/DDBJ databases">
        <title>Novel microbial lineages endemic to geothermal iron-oxide mats fill important gaps in the evolutionary history of Archaea.</title>
        <authorList>
            <person name="Jay Z.J."/>
            <person name="Beam J.P."/>
            <person name="Dlakic M."/>
            <person name="Rusch D.B."/>
            <person name="Kozubal M.A."/>
            <person name="Inskeep W.P."/>
        </authorList>
    </citation>
    <scope>NUCLEOTIDE SEQUENCE [LARGE SCALE GENOMIC DNA]</scope>
    <source>
        <strain evidence="2">ECH_B_SAG-C16</strain>
    </source>
</reference>